<accession>A0A4R3I2D9</accession>
<feature type="region of interest" description="Disordered" evidence="2">
    <location>
        <begin position="475"/>
        <end position="497"/>
    </location>
</feature>
<gene>
    <name evidence="4" type="ORF">BCF53_11117</name>
</gene>
<comment type="caution">
    <text evidence="4">The sequence shown here is derived from an EMBL/GenBank/DDBJ whole genome shotgun (WGS) entry which is preliminary data.</text>
</comment>
<reference evidence="4 5" key="1">
    <citation type="submission" date="2019-03" db="EMBL/GenBank/DDBJ databases">
        <title>Genomic Encyclopedia of Archaeal and Bacterial Type Strains, Phase II (KMG-II): from individual species to whole genera.</title>
        <authorList>
            <person name="Goeker M."/>
        </authorList>
    </citation>
    <scope>NUCLEOTIDE SEQUENCE [LARGE SCALE GENOMIC DNA]</scope>
    <source>
        <strain evidence="4 5">DSM 15388</strain>
    </source>
</reference>
<name>A0A4R3I2D9_9GAMM</name>
<proteinExistence type="predicted"/>
<feature type="compositionally biased region" description="Polar residues" evidence="2">
    <location>
        <begin position="475"/>
        <end position="495"/>
    </location>
</feature>
<dbReference type="Proteomes" id="UP000295793">
    <property type="component" value="Unassembled WGS sequence"/>
</dbReference>
<dbReference type="EMBL" id="SLZR01000011">
    <property type="protein sequence ID" value="TCS39927.1"/>
    <property type="molecule type" value="Genomic_DNA"/>
</dbReference>
<keyword evidence="3" id="KW-0472">Membrane</keyword>
<feature type="coiled-coil region" evidence="1">
    <location>
        <begin position="144"/>
        <end position="205"/>
    </location>
</feature>
<keyword evidence="3" id="KW-1133">Transmembrane helix</keyword>
<feature type="coiled-coil region" evidence="1">
    <location>
        <begin position="512"/>
        <end position="539"/>
    </location>
</feature>
<feature type="transmembrane region" description="Helical" evidence="3">
    <location>
        <begin position="6"/>
        <end position="27"/>
    </location>
</feature>
<feature type="region of interest" description="Disordered" evidence="2">
    <location>
        <begin position="59"/>
        <end position="83"/>
    </location>
</feature>
<feature type="compositionally biased region" description="Polar residues" evidence="2">
    <location>
        <begin position="65"/>
        <end position="83"/>
    </location>
</feature>
<keyword evidence="5" id="KW-1185">Reference proteome</keyword>
<feature type="region of interest" description="Disordered" evidence="2">
    <location>
        <begin position="298"/>
        <end position="326"/>
    </location>
</feature>
<evidence type="ECO:0000256" key="1">
    <source>
        <dbReference type="SAM" id="Coils"/>
    </source>
</evidence>
<sequence>MYIDPLTLFITAEIFVVYVIINVFLFYKSRLLKVLVALLKEMRFERLRRQQAKQNALALERKNNKGPTLSKQPAETQSPATESQGEIARLLEKLKQNHPQDLTNSLELDQAEQWLRIRFLELEQELLDGNIDEQTWQELALEAIERLKSESNEFQESIEHRKEDAEEERYTGQLETDLHEAQNKLTEAMIKIRQLEGELEDLKAISAPDENYMETPVQGKYEDQLYQLKCDNFDLNETINKLKLELQQMDPASQAAAYTDLLEQQISNLEQYIKSADVSTGLLEKEVTAAQARIAQLESGQSNTATGNSGTGESASLQPLQQHHETQTVVVETLKTNIEKLRAGEDAEALLNDQAQQIARLEQILKESKQCITILESELDQSHKDLSKLESEVARSKSEKLANKLDELSSVQDGQKSGLGELKNIVSEFQQGGDNSKLIEQHQQQVERLEGFLAESDTLIGQLEAEIEDLSTRLQQGGNTADNNSSDTQAGNASDENLAEMESLLHQYMSDTQSLLKTTARLEEENIELKQKLENLPSEPAETIIDFDDEEPPVVTDVEIVKPSKTNA</sequence>
<protein>
    <submittedName>
        <fullName evidence="4">Uncharacterized protein</fullName>
    </submittedName>
</protein>
<dbReference type="OrthoDB" id="6189499at2"/>
<dbReference type="AlphaFoldDB" id="A0A4R3I2D9"/>
<dbReference type="RefSeq" id="WP_132702146.1">
    <property type="nucleotide sequence ID" value="NZ_SLZR01000011.1"/>
</dbReference>
<evidence type="ECO:0000256" key="2">
    <source>
        <dbReference type="SAM" id="MobiDB-lite"/>
    </source>
</evidence>
<keyword evidence="3" id="KW-0812">Transmembrane</keyword>
<evidence type="ECO:0000313" key="5">
    <source>
        <dbReference type="Proteomes" id="UP000295793"/>
    </source>
</evidence>
<keyword evidence="1" id="KW-0175">Coiled coil</keyword>
<organism evidence="4 5">
    <name type="scientific">Reinekea marinisedimentorum</name>
    <dbReference type="NCBI Taxonomy" id="230495"/>
    <lineage>
        <taxon>Bacteria</taxon>
        <taxon>Pseudomonadati</taxon>
        <taxon>Pseudomonadota</taxon>
        <taxon>Gammaproteobacteria</taxon>
        <taxon>Oceanospirillales</taxon>
        <taxon>Saccharospirillaceae</taxon>
        <taxon>Reinekea</taxon>
    </lineage>
</organism>
<evidence type="ECO:0000313" key="4">
    <source>
        <dbReference type="EMBL" id="TCS39927.1"/>
    </source>
</evidence>
<feature type="coiled-coil region" evidence="1">
    <location>
        <begin position="344"/>
        <end position="399"/>
    </location>
</feature>
<evidence type="ECO:0000256" key="3">
    <source>
        <dbReference type="SAM" id="Phobius"/>
    </source>
</evidence>